<comment type="cofactor">
    <cofactor evidence="7 8">
        <name>Zn(2+)</name>
        <dbReference type="ChEBI" id="CHEBI:29105"/>
    </cofactor>
    <text evidence="7 8">Binds 1 zinc ion per subunit.</text>
</comment>
<sequence length="413" mass="45997">MNTFTFIFLSVLGLTLLTQLWLERRQIGHVRARRGAVPAAFKGRVPLKAHKKAADYAVARARFTQAGYILDAALLCAWTLGGGLEWLDRFWRGFDLSATPTGAAFMLSAFFVMGVLDIPAAAYQTFMLEGRFGFNRTTPRLFALDLGKKAALLGILGAPVIITALWLMSATGAWWWIHVWLLWLGFGLFVVWAYPALIAPLFNRFTPLKQGPIRRRVRALLARVGFRSRGIYVMDSSRRSLRGNAYFSGFGRSKRIVFFDTLLRTLNVGEIVAVLAHELGHFKRGHVRQRFLLSSGMSLAGLALLGWLISQPWFYTGLGMSRPSAHAALMLFLLVGPVFAFFLQPLLAWAARRHEYEADEFAARAASARDLIGALGKLYKGNASTLTPDPLHSAFYDSHPPAVRRIARLAGRI</sequence>
<dbReference type="EMBL" id="MFST01000029">
    <property type="protein sequence ID" value="OGI44966.1"/>
    <property type="molecule type" value="Genomic_DNA"/>
</dbReference>
<dbReference type="GO" id="GO:0046872">
    <property type="term" value="F:metal ion binding"/>
    <property type="evidence" value="ECO:0007669"/>
    <property type="project" value="UniProtKB-KW"/>
</dbReference>
<dbReference type="AlphaFoldDB" id="A0A1F6TIS1"/>
<feature type="active site" description="Proton donor" evidence="6">
    <location>
        <position position="359"/>
    </location>
</feature>
<evidence type="ECO:0000256" key="9">
    <source>
        <dbReference type="SAM" id="Phobius"/>
    </source>
</evidence>
<dbReference type="Proteomes" id="UP000179344">
    <property type="component" value="Unassembled WGS sequence"/>
</dbReference>
<feature type="transmembrane region" description="Helical" evidence="9">
    <location>
        <begin position="6"/>
        <end position="22"/>
    </location>
</feature>
<comment type="similarity">
    <text evidence="8">Belongs to the peptidase M48 family.</text>
</comment>
<dbReference type="InterPro" id="IPR027057">
    <property type="entry name" value="CAXX_Prtase_1"/>
</dbReference>
<proteinExistence type="inferred from homology"/>
<dbReference type="GO" id="GO:0071586">
    <property type="term" value="P:CAAX-box protein processing"/>
    <property type="evidence" value="ECO:0007669"/>
    <property type="project" value="InterPro"/>
</dbReference>
<feature type="domain" description="Peptidase M48" evidence="10">
    <location>
        <begin position="207"/>
        <end position="412"/>
    </location>
</feature>
<keyword evidence="9" id="KW-1133">Transmembrane helix</keyword>
<dbReference type="Pfam" id="PF01435">
    <property type="entry name" value="Peptidase_M48"/>
    <property type="match status" value="1"/>
</dbReference>
<comment type="caution">
    <text evidence="12">The sequence shown here is derived from an EMBL/GenBank/DDBJ whole genome shotgun (WGS) entry which is preliminary data.</text>
</comment>
<evidence type="ECO:0000313" key="13">
    <source>
        <dbReference type="Proteomes" id="UP000179344"/>
    </source>
</evidence>
<dbReference type="InterPro" id="IPR032456">
    <property type="entry name" value="Peptidase_M48_N"/>
</dbReference>
<evidence type="ECO:0000256" key="3">
    <source>
        <dbReference type="ARBA" id="ARBA00022801"/>
    </source>
</evidence>
<feature type="binding site" evidence="7">
    <location>
        <position position="281"/>
    </location>
    <ligand>
        <name>Zn(2+)</name>
        <dbReference type="ChEBI" id="CHEBI:29105"/>
        <note>catalytic</note>
    </ligand>
</feature>
<dbReference type="Gene3D" id="3.30.2010.10">
    <property type="entry name" value="Metalloproteases ('zincins'), catalytic domain"/>
    <property type="match status" value="1"/>
</dbReference>
<evidence type="ECO:0000259" key="11">
    <source>
        <dbReference type="Pfam" id="PF16491"/>
    </source>
</evidence>
<keyword evidence="9" id="KW-0472">Membrane</keyword>
<organism evidence="12 13">
    <name type="scientific">Candidatus Muproteobacteria bacterium RBG_16_65_31</name>
    <dbReference type="NCBI Taxonomy" id="1817759"/>
    <lineage>
        <taxon>Bacteria</taxon>
        <taxon>Pseudomonadati</taxon>
        <taxon>Pseudomonadota</taxon>
        <taxon>Candidatus Muproteobacteria</taxon>
    </lineage>
</organism>
<feature type="transmembrane region" description="Helical" evidence="9">
    <location>
        <begin position="291"/>
        <end position="309"/>
    </location>
</feature>
<accession>A0A1F6TIS1</accession>
<keyword evidence="9" id="KW-0812">Transmembrane</keyword>
<feature type="binding site" evidence="7">
    <location>
        <position position="355"/>
    </location>
    <ligand>
        <name>Zn(2+)</name>
        <dbReference type="ChEBI" id="CHEBI:29105"/>
        <note>catalytic</note>
    </ligand>
</feature>
<feature type="binding site" evidence="7">
    <location>
        <position position="277"/>
    </location>
    <ligand>
        <name>Zn(2+)</name>
        <dbReference type="ChEBI" id="CHEBI:29105"/>
        <note>catalytic</note>
    </ligand>
</feature>
<keyword evidence="5 8" id="KW-0482">Metalloprotease</keyword>
<dbReference type="GO" id="GO:0004222">
    <property type="term" value="F:metalloendopeptidase activity"/>
    <property type="evidence" value="ECO:0007669"/>
    <property type="project" value="InterPro"/>
</dbReference>
<gene>
    <name evidence="12" type="ORF">A2V92_06855</name>
</gene>
<evidence type="ECO:0000256" key="5">
    <source>
        <dbReference type="ARBA" id="ARBA00023049"/>
    </source>
</evidence>
<dbReference type="InterPro" id="IPR001915">
    <property type="entry name" value="Peptidase_M48"/>
</dbReference>
<keyword evidence="1 8" id="KW-0645">Protease</keyword>
<feature type="transmembrane region" description="Helical" evidence="9">
    <location>
        <begin position="180"/>
        <end position="202"/>
    </location>
</feature>
<evidence type="ECO:0000259" key="10">
    <source>
        <dbReference type="Pfam" id="PF01435"/>
    </source>
</evidence>
<keyword evidence="2 7" id="KW-0479">Metal-binding</keyword>
<dbReference type="PANTHER" id="PTHR10120">
    <property type="entry name" value="CAAX PRENYL PROTEASE 1"/>
    <property type="match status" value="1"/>
</dbReference>
<name>A0A1F6TIS1_9PROT</name>
<evidence type="ECO:0000256" key="4">
    <source>
        <dbReference type="ARBA" id="ARBA00022833"/>
    </source>
</evidence>
<feature type="transmembrane region" description="Helical" evidence="9">
    <location>
        <begin position="104"/>
        <end position="129"/>
    </location>
</feature>
<reference evidence="12 13" key="1">
    <citation type="journal article" date="2016" name="Nat. Commun.">
        <title>Thousands of microbial genomes shed light on interconnected biogeochemical processes in an aquifer system.</title>
        <authorList>
            <person name="Anantharaman K."/>
            <person name="Brown C.T."/>
            <person name="Hug L.A."/>
            <person name="Sharon I."/>
            <person name="Castelle C.J."/>
            <person name="Probst A.J."/>
            <person name="Thomas B.C."/>
            <person name="Singh A."/>
            <person name="Wilkins M.J."/>
            <person name="Karaoz U."/>
            <person name="Brodie E.L."/>
            <person name="Williams K.H."/>
            <person name="Hubbard S.S."/>
            <person name="Banfield J.F."/>
        </authorList>
    </citation>
    <scope>NUCLEOTIDE SEQUENCE [LARGE SCALE GENOMIC DNA]</scope>
</reference>
<feature type="active site" evidence="6">
    <location>
        <position position="278"/>
    </location>
</feature>
<protein>
    <submittedName>
        <fullName evidence="12">Peptidase M48</fullName>
    </submittedName>
</protein>
<dbReference type="CDD" id="cd07343">
    <property type="entry name" value="M48A_Zmpste24p_like"/>
    <property type="match status" value="1"/>
</dbReference>
<keyword evidence="4 7" id="KW-0862">Zinc</keyword>
<evidence type="ECO:0000256" key="8">
    <source>
        <dbReference type="RuleBase" id="RU003983"/>
    </source>
</evidence>
<feature type="transmembrane region" description="Helical" evidence="9">
    <location>
        <begin position="329"/>
        <end position="351"/>
    </location>
</feature>
<evidence type="ECO:0000313" key="12">
    <source>
        <dbReference type="EMBL" id="OGI44966.1"/>
    </source>
</evidence>
<feature type="transmembrane region" description="Helical" evidence="9">
    <location>
        <begin position="150"/>
        <end position="168"/>
    </location>
</feature>
<evidence type="ECO:0000256" key="6">
    <source>
        <dbReference type="PIRSR" id="PIRSR627057-1"/>
    </source>
</evidence>
<dbReference type="Pfam" id="PF16491">
    <property type="entry name" value="Peptidase_M48_N"/>
    <property type="match status" value="1"/>
</dbReference>
<feature type="transmembrane region" description="Helical" evidence="9">
    <location>
        <begin position="66"/>
        <end position="84"/>
    </location>
</feature>
<evidence type="ECO:0000256" key="1">
    <source>
        <dbReference type="ARBA" id="ARBA00022670"/>
    </source>
</evidence>
<feature type="domain" description="CAAX prenyl protease 1 N-terminal" evidence="11">
    <location>
        <begin position="26"/>
        <end position="204"/>
    </location>
</feature>
<evidence type="ECO:0000256" key="7">
    <source>
        <dbReference type="PIRSR" id="PIRSR627057-2"/>
    </source>
</evidence>
<evidence type="ECO:0000256" key="2">
    <source>
        <dbReference type="ARBA" id="ARBA00022723"/>
    </source>
</evidence>
<keyword evidence="3 8" id="KW-0378">Hydrolase</keyword>